<proteinExistence type="predicted"/>
<reference evidence="3" key="1">
    <citation type="journal article" date="2024" name="IScience">
        <title>Strigolactones Initiate the Formation of Haustorium-like Structures in Castilleja.</title>
        <authorList>
            <person name="Buerger M."/>
            <person name="Peterson D."/>
            <person name="Chory J."/>
        </authorList>
    </citation>
    <scope>NUCLEOTIDE SEQUENCE [LARGE SCALE GENOMIC DNA]</scope>
</reference>
<gene>
    <name evidence="2" type="ORF">CASFOL_037238</name>
</gene>
<evidence type="ECO:0000256" key="1">
    <source>
        <dbReference type="SAM" id="MobiDB-lite"/>
    </source>
</evidence>
<feature type="compositionally biased region" description="Polar residues" evidence="1">
    <location>
        <begin position="52"/>
        <end position="62"/>
    </location>
</feature>
<dbReference type="PANTHER" id="PTHR37383:SF1">
    <property type="entry name" value="OS01G0694200 PROTEIN"/>
    <property type="match status" value="1"/>
</dbReference>
<dbReference type="PANTHER" id="PTHR37383">
    <property type="entry name" value="OS01G0694200 PROTEIN"/>
    <property type="match status" value="1"/>
</dbReference>
<dbReference type="Proteomes" id="UP001632038">
    <property type="component" value="Unassembled WGS sequence"/>
</dbReference>
<sequence>MKCAVIDCCLPVYTIRVLFGVLILGEENGVRVFPLQPLIKGNHRREKKNISTKRNNLSNNGTGVARASNVVKLRSVKLRQDSKDVGSFFVAFDDKDVESSISMNMTRKSVKAISIRALSANYFMVLDSVGDVHLFLSYSAQELDNQHLLKRLNFTMKVVKLIVFEDVSTMTQTVWISDGYHSVHLMMVTGMDNSFDKSEKKDTKENLVQTSVSRAIFTSEKIQGIVPLAANAILILGQATEL</sequence>
<name>A0ABD3BNK6_9LAMI</name>
<accession>A0ABD3BNK6</accession>
<keyword evidence="3" id="KW-1185">Reference proteome</keyword>
<feature type="region of interest" description="Disordered" evidence="1">
    <location>
        <begin position="44"/>
        <end position="63"/>
    </location>
</feature>
<comment type="caution">
    <text evidence="2">The sequence shown here is derived from an EMBL/GenBank/DDBJ whole genome shotgun (WGS) entry which is preliminary data.</text>
</comment>
<protein>
    <submittedName>
        <fullName evidence="2">Uncharacterized protein</fullName>
    </submittedName>
</protein>
<dbReference type="EMBL" id="JAVIJP010000070">
    <property type="protein sequence ID" value="KAL3619010.1"/>
    <property type="molecule type" value="Genomic_DNA"/>
</dbReference>
<organism evidence="2 3">
    <name type="scientific">Castilleja foliolosa</name>
    <dbReference type="NCBI Taxonomy" id="1961234"/>
    <lineage>
        <taxon>Eukaryota</taxon>
        <taxon>Viridiplantae</taxon>
        <taxon>Streptophyta</taxon>
        <taxon>Embryophyta</taxon>
        <taxon>Tracheophyta</taxon>
        <taxon>Spermatophyta</taxon>
        <taxon>Magnoliopsida</taxon>
        <taxon>eudicotyledons</taxon>
        <taxon>Gunneridae</taxon>
        <taxon>Pentapetalae</taxon>
        <taxon>asterids</taxon>
        <taxon>lamiids</taxon>
        <taxon>Lamiales</taxon>
        <taxon>Orobanchaceae</taxon>
        <taxon>Pedicularideae</taxon>
        <taxon>Castillejinae</taxon>
        <taxon>Castilleja</taxon>
    </lineage>
</organism>
<evidence type="ECO:0000313" key="2">
    <source>
        <dbReference type="EMBL" id="KAL3619010.1"/>
    </source>
</evidence>
<evidence type="ECO:0000313" key="3">
    <source>
        <dbReference type="Proteomes" id="UP001632038"/>
    </source>
</evidence>
<dbReference type="AlphaFoldDB" id="A0ABD3BNK6"/>